<dbReference type="InterPro" id="IPR013784">
    <property type="entry name" value="Carb-bd-like_fold"/>
</dbReference>
<dbReference type="GO" id="GO:2001070">
    <property type="term" value="F:starch binding"/>
    <property type="evidence" value="ECO:0007669"/>
    <property type="project" value="InterPro"/>
</dbReference>
<dbReference type="InterPro" id="IPR013783">
    <property type="entry name" value="Ig-like_fold"/>
</dbReference>
<evidence type="ECO:0000256" key="9">
    <source>
        <dbReference type="SAM" id="Phobius"/>
    </source>
</evidence>
<dbReference type="GO" id="GO:0016020">
    <property type="term" value="C:membrane"/>
    <property type="evidence" value="ECO:0007669"/>
    <property type="project" value="InterPro"/>
</dbReference>
<evidence type="ECO:0000259" key="11">
    <source>
        <dbReference type="PROSITE" id="PS50929"/>
    </source>
</evidence>
<dbReference type="EMBL" id="LSRX01000750">
    <property type="protein sequence ID" value="OLP89666.1"/>
    <property type="molecule type" value="Genomic_DNA"/>
</dbReference>
<dbReference type="Gene3D" id="2.60.40.10">
    <property type="entry name" value="Immunoglobulins"/>
    <property type="match status" value="1"/>
</dbReference>
<keyword evidence="3 9" id="KW-0812">Transmembrane</keyword>
<dbReference type="Pfam" id="PF00686">
    <property type="entry name" value="CBM_20"/>
    <property type="match status" value="1"/>
</dbReference>
<dbReference type="SUPFAM" id="SSF52540">
    <property type="entry name" value="P-loop containing nucleoside triphosphate hydrolases"/>
    <property type="match status" value="1"/>
</dbReference>
<evidence type="ECO:0000256" key="8">
    <source>
        <dbReference type="SAM" id="MobiDB-lite"/>
    </source>
</evidence>
<dbReference type="Proteomes" id="UP000186817">
    <property type="component" value="Unassembled WGS sequence"/>
</dbReference>
<evidence type="ECO:0000313" key="12">
    <source>
        <dbReference type="EMBL" id="OLP89666.1"/>
    </source>
</evidence>
<feature type="transmembrane region" description="Helical" evidence="9">
    <location>
        <begin position="582"/>
        <end position="601"/>
    </location>
</feature>
<evidence type="ECO:0000259" key="10">
    <source>
        <dbReference type="PROSITE" id="PS50893"/>
    </source>
</evidence>
<evidence type="ECO:0000256" key="6">
    <source>
        <dbReference type="ARBA" id="ARBA00022989"/>
    </source>
</evidence>
<dbReference type="InterPro" id="IPR050835">
    <property type="entry name" value="ABC_transporter_sub-D"/>
</dbReference>
<feature type="transmembrane region" description="Helical" evidence="9">
    <location>
        <begin position="775"/>
        <end position="795"/>
    </location>
</feature>
<dbReference type="Pfam" id="PF00005">
    <property type="entry name" value="ABC_tran"/>
    <property type="match status" value="1"/>
</dbReference>
<dbReference type="AlphaFoldDB" id="A0A1Q9D3E4"/>
<dbReference type="PROSITE" id="PS50893">
    <property type="entry name" value="ABC_TRANSPORTER_2"/>
    <property type="match status" value="1"/>
</dbReference>
<organism evidence="12 13">
    <name type="scientific">Symbiodinium microadriaticum</name>
    <name type="common">Dinoflagellate</name>
    <name type="synonym">Zooxanthella microadriatica</name>
    <dbReference type="NCBI Taxonomy" id="2951"/>
    <lineage>
        <taxon>Eukaryota</taxon>
        <taxon>Sar</taxon>
        <taxon>Alveolata</taxon>
        <taxon>Dinophyceae</taxon>
        <taxon>Suessiales</taxon>
        <taxon>Symbiodiniaceae</taxon>
        <taxon>Symbiodinium</taxon>
    </lineage>
</organism>
<proteinExistence type="inferred from homology"/>
<dbReference type="Gene3D" id="1.20.1560.10">
    <property type="entry name" value="ABC transporter type 1, transmembrane domain"/>
    <property type="match status" value="1"/>
</dbReference>
<dbReference type="GO" id="GO:0016887">
    <property type="term" value="F:ATP hydrolysis activity"/>
    <property type="evidence" value="ECO:0007669"/>
    <property type="project" value="InterPro"/>
</dbReference>
<feature type="transmembrane region" description="Helical" evidence="9">
    <location>
        <begin position="660"/>
        <end position="679"/>
    </location>
</feature>
<dbReference type="SUPFAM" id="SSF90123">
    <property type="entry name" value="ABC transporter transmembrane region"/>
    <property type="match status" value="1"/>
</dbReference>
<evidence type="ECO:0000256" key="4">
    <source>
        <dbReference type="ARBA" id="ARBA00022741"/>
    </source>
</evidence>
<dbReference type="PROSITE" id="PS50929">
    <property type="entry name" value="ABC_TM1F"/>
    <property type="match status" value="1"/>
</dbReference>
<keyword evidence="2" id="KW-0813">Transport</keyword>
<evidence type="ECO:0000256" key="3">
    <source>
        <dbReference type="ARBA" id="ARBA00022692"/>
    </source>
</evidence>
<dbReference type="InterPro" id="IPR036640">
    <property type="entry name" value="ABC1_TM_sf"/>
</dbReference>
<dbReference type="Pfam" id="PF06472">
    <property type="entry name" value="ABC_membrane_2"/>
    <property type="match status" value="1"/>
</dbReference>
<dbReference type="Gene3D" id="3.40.50.300">
    <property type="entry name" value="P-loop containing nucleotide triphosphate hydrolases"/>
    <property type="match status" value="1"/>
</dbReference>
<feature type="transmembrane region" description="Helical" evidence="9">
    <location>
        <begin position="685"/>
        <end position="712"/>
    </location>
</feature>
<dbReference type="SMART" id="SM00382">
    <property type="entry name" value="AAA"/>
    <property type="match status" value="1"/>
</dbReference>
<feature type="transmembrane region" description="Helical" evidence="9">
    <location>
        <begin position="538"/>
        <end position="562"/>
    </location>
</feature>
<keyword evidence="5 12" id="KW-0067">ATP-binding</keyword>
<dbReference type="InterPro" id="IPR027417">
    <property type="entry name" value="P-loop_NTPase"/>
</dbReference>
<dbReference type="InterPro" id="IPR003593">
    <property type="entry name" value="AAA+_ATPase"/>
</dbReference>
<dbReference type="GO" id="GO:0005524">
    <property type="term" value="F:ATP binding"/>
    <property type="evidence" value="ECO:0007669"/>
    <property type="project" value="UniProtKB-KW"/>
</dbReference>
<feature type="domain" description="ABC transmembrane type-1" evidence="11">
    <location>
        <begin position="542"/>
        <end position="828"/>
    </location>
</feature>
<name>A0A1Q9D3E4_SYMMI</name>
<keyword evidence="6 9" id="KW-1133">Transmembrane helix</keyword>
<dbReference type="InterPro" id="IPR003439">
    <property type="entry name" value="ABC_transporter-like_ATP-bd"/>
</dbReference>
<dbReference type="SUPFAM" id="SSF49452">
    <property type="entry name" value="Starch-binding domain-like"/>
    <property type="match status" value="1"/>
</dbReference>
<dbReference type="InterPro" id="IPR002044">
    <property type="entry name" value="CBM20"/>
</dbReference>
<evidence type="ECO:0000256" key="1">
    <source>
        <dbReference type="ARBA" id="ARBA00008575"/>
    </source>
</evidence>
<dbReference type="CDD" id="cd03223">
    <property type="entry name" value="ABCD_peroxisomal_ALDP"/>
    <property type="match status" value="1"/>
</dbReference>
<keyword evidence="4" id="KW-0547">Nucleotide-binding</keyword>
<reference evidence="12 13" key="1">
    <citation type="submission" date="2016-02" db="EMBL/GenBank/DDBJ databases">
        <title>Genome analysis of coral dinoflagellate symbionts highlights evolutionary adaptations to a symbiotic lifestyle.</title>
        <authorList>
            <person name="Aranda M."/>
            <person name="Li Y."/>
            <person name="Liew Y.J."/>
            <person name="Baumgarten S."/>
            <person name="Simakov O."/>
            <person name="Wilson M."/>
            <person name="Piel J."/>
            <person name="Ashoor H."/>
            <person name="Bougouffa S."/>
            <person name="Bajic V.B."/>
            <person name="Ryu T."/>
            <person name="Ravasi T."/>
            <person name="Bayer T."/>
            <person name="Micklem G."/>
            <person name="Kim H."/>
            <person name="Bhak J."/>
            <person name="Lajeunesse T.C."/>
            <person name="Voolstra C.R."/>
        </authorList>
    </citation>
    <scope>NUCLEOTIDE SEQUENCE [LARGE SCALE GENOMIC DNA]</scope>
    <source>
        <strain evidence="12 13">CCMP2467</strain>
    </source>
</reference>
<accession>A0A1Q9D3E4</accession>
<dbReference type="PANTHER" id="PTHR11384">
    <property type="entry name" value="ATP-BINDING CASSETTE, SUB-FAMILY D MEMBER"/>
    <property type="match status" value="1"/>
</dbReference>
<dbReference type="GO" id="GO:0140359">
    <property type="term" value="F:ABC-type transporter activity"/>
    <property type="evidence" value="ECO:0007669"/>
    <property type="project" value="InterPro"/>
</dbReference>
<gene>
    <name evidence="12" type="ORF">AK812_SmicGene28868</name>
</gene>
<feature type="domain" description="ABC transporter" evidence="10">
    <location>
        <begin position="871"/>
        <end position="1104"/>
    </location>
</feature>
<evidence type="ECO:0000256" key="7">
    <source>
        <dbReference type="ARBA" id="ARBA00023136"/>
    </source>
</evidence>
<protein>
    <submittedName>
        <fullName evidence="12">Putative ABC transporter ATP-binding protein</fullName>
    </submittedName>
</protein>
<feature type="transmembrane region" description="Helical" evidence="9">
    <location>
        <begin position="458"/>
        <end position="485"/>
    </location>
</feature>
<dbReference type="InterPro" id="IPR011527">
    <property type="entry name" value="ABC1_TM_dom"/>
</dbReference>
<dbReference type="OrthoDB" id="422637at2759"/>
<evidence type="ECO:0000256" key="5">
    <source>
        <dbReference type="ARBA" id="ARBA00022840"/>
    </source>
</evidence>
<keyword evidence="13" id="KW-1185">Reference proteome</keyword>
<feature type="region of interest" description="Disordered" evidence="8">
    <location>
        <begin position="364"/>
        <end position="388"/>
    </location>
</feature>
<feature type="transmembrane region" description="Helical" evidence="9">
    <location>
        <begin position="801"/>
        <end position="820"/>
    </location>
</feature>
<dbReference type="PANTHER" id="PTHR11384:SF59">
    <property type="entry name" value="LYSOSOMAL COBALAMIN TRANSPORTER ABCD4"/>
    <property type="match status" value="1"/>
</dbReference>
<evidence type="ECO:0000313" key="13">
    <source>
        <dbReference type="Proteomes" id="UP000186817"/>
    </source>
</evidence>
<feature type="transmembrane region" description="Helical" evidence="9">
    <location>
        <begin position="505"/>
        <end position="526"/>
    </location>
</feature>
<evidence type="ECO:0000256" key="2">
    <source>
        <dbReference type="ARBA" id="ARBA00022448"/>
    </source>
</evidence>
<comment type="similarity">
    <text evidence="1">Belongs to the ABC transporter superfamily. ABCD family. Peroxisomal fatty acyl CoA transporter (TC 3.A.1.203) subfamily.</text>
</comment>
<keyword evidence="7 9" id="KW-0472">Membrane</keyword>
<sequence>MLTFSSPCSEPGPTESGRNLQKLQDAPEYFPKLVAHVSHTPILNSYSNCKAGLFAAFDAIAKRCAGTREVPGSHSDPVVAVAVCTAKAHAGCEQTMQHPSDNSSLFECWDQDAPLKEFTYMALACAFPPGPATFCTVAWRQVESSNQVLLAEEFRAPVLSLRDELFRWSSFKVEQQRADRLQRQKLAEKRKKADLLKTWFRTEVCKRDTGPGAPKPKSPERRERLFALDLPGIARLAMGDNKLILLAFNCRAETSFGQEIRIVGSTKELGNWNPALAPSLKTEAAPRCAVQTVHASFWVSHHLDELAQQLPTAPAHSTDHVKSGLPEQFICRGSVQPFRVAMAATSKAATAILPTASALARGPLSPTPHALAGPALQRTSSGETSDHHGGLAVPAGLLATWVASRISRHRRRLVPRQFTKSDSEDTKDGVSFGFDATLGKRFAEIAEPYFAPEGGFGLLLAAMVVGVVSAAFLLFLGLLAVVSNIPFLAALAPAPGVAAKLTELAIPQYIGAAAAGITASSALFLSRREALADRWKQWGLLALLIFLLLCVTGINVVVSFVFRSLDNVLVAKNESAFYTQMQLFVVVLVVAVPTIAFYRFVRLSLANAWRQNLSVMILDEYFAHRAYYLLDSNSTGTKIDNPDQRISEDIDAFTSETLGFLLDILGSFSNLLSFAAILWTTSEELTYALVVYAVLGTVIALSVGSTLIGINYKQLQLQADFRYSLVHVRDNAEAIAFYQGEQKESDVVKDKLRAAIQNYDKVIKWTTGLTFYQKVFFYVARLVPYFVVGGLYFAGKVDFGTFGQVSFAFSMVLSSVTIIVNRIQDISRFSAGVNRLGMFYEAITLSRKEFLESSGDARIATHTHDSDNEQISLEKVTIWTPTGRTLVKDVSVSLSMPTASGSMELPSRLLVVGSSGVGKSSILRAIAGLWTQGQGSIRRPQMSDMFFLPQKPYMPLGDLRSQLLYPSEPGEVVVEDGLLREVLGRFGLGDLPDRFEQGFETVVDWTRVLSLGEQQRLAAARCLIARPRMVVLDEATSALPVPDERNLYKSLEDRGVGYVSVGHRPSLVEYHDLILELRGEGQWRILSPKEYEDSVNLASRAPIMAQG</sequence>
<comment type="caution">
    <text evidence="12">The sequence shown here is derived from an EMBL/GenBank/DDBJ whole genome shotgun (WGS) entry which is preliminary data.</text>
</comment>